<reference evidence="12" key="1">
    <citation type="submission" date="2019-02" db="EMBL/GenBank/DDBJ databases">
        <authorList>
            <person name="Gruber-Vodicka R. H."/>
            <person name="Seah K. B. B."/>
        </authorList>
    </citation>
    <scope>NUCLEOTIDE SEQUENCE</scope>
    <source>
        <strain evidence="11">BECK_BZ197</strain>
        <strain evidence="13">BECK_BZ198</strain>
        <strain evidence="12">BECK_BZ199</strain>
    </source>
</reference>
<comment type="subcellular location">
    <subcellularLocation>
        <location evidence="7">Cytoplasm</location>
    </subcellularLocation>
</comment>
<feature type="binding site" evidence="7">
    <location>
        <position position="50"/>
    </location>
    <ligand>
        <name>tRNA</name>
        <dbReference type="ChEBI" id="CHEBI:17843"/>
    </ligand>
</feature>
<comment type="function">
    <text evidence="7">Catalyzes the release of premature peptidyl moieties from peptidyl-tRNA molecules trapped in stalled 50S ribosomal subunits, and thus maintains levels of free tRNAs and 50S ribosomes.</text>
</comment>
<keyword evidence="2 7" id="KW-0820">tRNA-binding</keyword>
<feature type="site" description="Stabilizes the basic form of H active site to accept a proton" evidence="7">
    <location>
        <position position="128"/>
    </location>
</feature>
<evidence type="ECO:0000256" key="2">
    <source>
        <dbReference type="ARBA" id="ARBA00022555"/>
    </source>
</evidence>
<dbReference type="InterPro" id="IPR001328">
    <property type="entry name" value="Pept_tRNA_hydro"/>
</dbReference>
<feature type="binding site" evidence="7">
    <location>
        <position position="103"/>
    </location>
    <ligand>
        <name>tRNA</name>
        <dbReference type="ChEBI" id="CHEBI:17843"/>
    </ligand>
</feature>
<evidence type="ECO:0000256" key="9">
    <source>
        <dbReference type="RuleBase" id="RU004320"/>
    </source>
</evidence>
<feature type="binding site" evidence="7">
    <location>
        <position position="101"/>
    </location>
    <ligand>
        <name>tRNA</name>
        <dbReference type="ChEBI" id="CHEBI:17843"/>
    </ligand>
</feature>
<evidence type="ECO:0000256" key="4">
    <source>
        <dbReference type="ARBA" id="ARBA00022884"/>
    </source>
</evidence>
<evidence type="ECO:0000313" key="12">
    <source>
        <dbReference type="EMBL" id="VFK33471.1"/>
    </source>
</evidence>
<dbReference type="EMBL" id="CAADGH010000047">
    <property type="protein sequence ID" value="VFK76230.1"/>
    <property type="molecule type" value="Genomic_DNA"/>
</dbReference>
<proteinExistence type="inferred from homology"/>
<dbReference type="Gene3D" id="3.40.50.1470">
    <property type="entry name" value="Peptidyl-tRNA hydrolase"/>
    <property type="match status" value="1"/>
</dbReference>
<protein>
    <recommendedName>
        <fullName evidence="6 7">Peptidyl-tRNA hydrolase</fullName>
        <shortName evidence="7">Pth</shortName>
        <ecNumber evidence="1 7">3.1.1.29</ecNumber>
    </recommendedName>
</protein>
<keyword evidence="4 7" id="KW-0694">RNA-binding</keyword>
<dbReference type="EC" id="3.1.1.29" evidence="1 7"/>
<dbReference type="GO" id="GO:0072344">
    <property type="term" value="P:rescue of stalled ribosome"/>
    <property type="evidence" value="ECO:0007669"/>
    <property type="project" value="UniProtKB-UniRule"/>
</dbReference>
<dbReference type="CDD" id="cd00462">
    <property type="entry name" value="PTH"/>
    <property type="match status" value="1"/>
</dbReference>
<evidence type="ECO:0000256" key="1">
    <source>
        <dbReference type="ARBA" id="ARBA00013260"/>
    </source>
</evidence>
<evidence type="ECO:0000256" key="7">
    <source>
        <dbReference type="HAMAP-Rule" id="MF_00083"/>
    </source>
</evidence>
<evidence type="ECO:0000256" key="6">
    <source>
        <dbReference type="ARBA" id="ARBA00050038"/>
    </source>
</evidence>
<comment type="catalytic activity">
    <reaction evidence="7 8">
        <text>an N-acyl-L-alpha-aminoacyl-tRNA + H2O = an N-acyl-L-amino acid + a tRNA + H(+)</text>
        <dbReference type="Rhea" id="RHEA:54448"/>
        <dbReference type="Rhea" id="RHEA-COMP:10123"/>
        <dbReference type="Rhea" id="RHEA-COMP:13883"/>
        <dbReference type="ChEBI" id="CHEBI:15377"/>
        <dbReference type="ChEBI" id="CHEBI:15378"/>
        <dbReference type="ChEBI" id="CHEBI:59874"/>
        <dbReference type="ChEBI" id="CHEBI:78442"/>
        <dbReference type="ChEBI" id="CHEBI:138191"/>
        <dbReference type="EC" id="3.1.1.29"/>
    </reaction>
</comment>
<organism evidence="12">
    <name type="scientific">Candidatus Kentrum sp. MB</name>
    <dbReference type="NCBI Taxonomy" id="2138164"/>
    <lineage>
        <taxon>Bacteria</taxon>
        <taxon>Pseudomonadati</taxon>
        <taxon>Pseudomonadota</taxon>
        <taxon>Gammaproteobacteria</taxon>
        <taxon>Candidatus Kentrum</taxon>
    </lineage>
</organism>
<dbReference type="EMBL" id="CAADFQ010000046">
    <property type="protein sequence ID" value="VFK33471.1"/>
    <property type="molecule type" value="Genomic_DNA"/>
</dbReference>
<evidence type="ECO:0000256" key="3">
    <source>
        <dbReference type="ARBA" id="ARBA00022801"/>
    </source>
</evidence>
<evidence type="ECO:0000256" key="8">
    <source>
        <dbReference type="RuleBase" id="RU000673"/>
    </source>
</evidence>
<evidence type="ECO:0000256" key="5">
    <source>
        <dbReference type="ARBA" id="ARBA00038063"/>
    </source>
</evidence>
<evidence type="ECO:0000256" key="10">
    <source>
        <dbReference type="SAM" id="MobiDB-lite"/>
    </source>
</evidence>
<dbReference type="InterPro" id="IPR036416">
    <property type="entry name" value="Pept_tRNA_hydro_sf"/>
</dbReference>
<comment type="similarity">
    <text evidence="5 7 9">Belongs to the PTH family.</text>
</comment>
<feature type="active site" description="Proton acceptor" evidence="7">
    <location>
        <position position="55"/>
    </location>
</feature>
<dbReference type="PROSITE" id="PS01196">
    <property type="entry name" value="PEPT_TRNA_HYDROL_2"/>
    <property type="match status" value="1"/>
</dbReference>
<accession>A0A450XVZ2</accession>
<keyword evidence="3 7" id="KW-0378">Hydrolase</keyword>
<gene>
    <name evidence="7" type="primary">pth</name>
    <name evidence="11" type="ORF">BECKMB1821G_GA0114241_101241</name>
    <name evidence="13" type="ORF">BECKMB1821H_GA0114242_104710</name>
    <name evidence="12" type="ORF">BECKMB1821I_GA0114274_104610</name>
</gene>
<dbReference type="AlphaFoldDB" id="A0A450XVZ2"/>
<dbReference type="Pfam" id="PF01195">
    <property type="entry name" value="Pept_tRNA_hydro"/>
    <property type="match status" value="1"/>
</dbReference>
<evidence type="ECO:0000313" key="11">
    <source>
        <dbReference type="EMBL" id="VFK25313.1"/>
    </source>
</evidence>
<feature type="binding site" evidence="7">
    <location>
        <position position="149"/>
    </location>
    <ligand>
        <name>tRNA</name>
        <dbReference type="ChEBI" id="CHEBI:17843"/>
    </ligand>
</feature>
<evidence type="ECO:0000313" key="13">
    <source>
        <dbReference type="EMBL" id="VFK76230.1"/>
    </source>
</evidence>
<dbReference type="HAMAP" id="MF_00083">
    <property type="entry name" value="Pept_tRNA_hydro_bact"/>
    <property type="match status" value="1"/>
</dbReference>
<dbReference type="NCBIfam" id="TIGR00447">
    <property type="entry name" value="pth"/>
    <property type="match status" value="1"/>
</dbReference>
<feature type="site" description="Discriminates between blocked and unblocked aminoacyl-tRNA" evidence="7">
    <location>
        <position position="45"/>
    </location>
</feature>
<dbReference type="GO" id="GO:0004045">
    <property type="term" value="F:peptidyl-tRNA hydrolase activity"/>
    <property type="evidence" value="ECO:0007669"/>
    <property type="project" value="UniProtKB-UniRule"/>
</dbReference>
<dbReference type="GO" id="GO:0000049">
    <property type="term" value="F:tRNA binding"/>
    <property type="evidence" value="ECO:0007669"/>
    <property type="project" value="UniProtKB-UniRule"/>
</dbReference>
<dbReference type="GO" id="GO:0005737">
    <property type="term" value="C:cytoplasm"/>
    <property type="evidence" value="ECO:0007669"/>
    <property type="project" value="UniProtKB-SubCell"/>
</dbReference>
<dbReference type="FunFam" id="3.40.50.1470:FF:000001">
    <property type="entry name" value="Peptidyl-tRNA hydrolase"/>
    <property type="match status" value="1"/>
</dbReference>
<dbReference type="InterPro" id="IPR018171">
    <property type="entry name" value="Pept_tRNA_hydro_CS"/>
</dbReference>
<dbReference type="PANTHER" id="PTHR17224">
    <property type="entry name" value="PEPTIDYL-TRNA HYDROLASE"/>
    <property type="match status" value="1"/>
</dbReference>
<dbReference type="EMBL" id="CAADFO010000012">
    <property type="protein sequence ID" value="VFK25313.1"/>
    <property type="molecule type" value="Genomic_DNA"/>
</dbReference>
<dbReference type="SUPFAM" id="SSF53178">
    <property type="entry name" value="Peptidyl-tRNA hydrolase-like"/>
    <property type="match status" value="1"/>
</dbReference>
<dbReference type="PANTHER" id="PTHR17224:SF1">
    <property type="entry name" value="PEPTIDYL-TRNA HYDROLASE"/>
    <property type="match status" value="1"/>
</dbReference>
<comment type="function">
    <text evidence="7">Hydrolyzes ribosome-free peptidyl-tRNAs (with 1 or more amino acids incorporated), which drop off the ribosome during protein synthesis, or as a result of ribosome stalling.</text>
</comment>
<dbReference type="PROSITE" id="PS01195">
    <property type="entry name" value="PEPT_TRNA_HYDROL_1"/>
    <property type="match status" value="1"/>
</dbReference>
<dbReference type="GO" id="GO:0006515">
    <property type="term" value="P:protein quality control for misfolded or incompletely synthesized proteins"/>
    <property type="evidence" value="ECO:0007669"/>
    <property type="project" value="UniProtKB-UniRule"/>
</dbReference>
<comment type="subunit">
    <text evidence="7">Monomer.</text>
</comment>
<feature type="region of interest" description="Disordered" evidence="10">
    <location>
        <begin position="1"/>
        <end position="31"/>
    </location>
</feature>
<name>A0A450XVZ2_9GAMM</name>
<keyword evidence="7" id="KW-0963">Cytoplasm</keyword>
<sequence length="226" mass="24992">MDFEPWPGDCRRNSSSPFEGTHPPQPLTGRKRLSSPIHLVIGLGNPGARYAMTRHNAGFWFVDGLASHSRQTFRAAAGFQGEECRIEIEGRTCRLFKPTTFMNHSGLAVAALFHYYRYAPEEVLIVHDEIDLPPGIARLKQGGGHGGHNGLRNIMTHINTSDFNRLRIGVGHPGHRDDVVNYVLRSTPAEEQDLIEEAISRAYGVFSQVIAGNIARAMNTLHVSAT</sequence>